<dbReference type="InterPro" id="IPR012338">
    <property type="entry name" value="Beta-lactam/transpept-like"/>
</dbReference>
<evidence type="ECO:0000259" key="11">
    <source>
        <dbReference type="Pfam" id="PF00768"/>
    </source>
</evidence>
<dbReference type="Pfam" id="PF00768">
    <property type="entry name" value="Peptidase_S11"/>
    <property type="match status" value="1"/>
</dbReference>
<feature type="domain" description="Peptidase S11 D-alanyl-D-alanine carboxypeptidase A N-terminal" evidence="11">
    <location>
        <begin position="128"/>
        <end position="377"/>
    </location>
</feature>
<dbReference type="InterPro" id="IPR001967">
    <property type="entry name" value="Peptidase_S11_N"/>
</dbReference>
<evidence type="ECO:0000256" key="4">
    <source>
        <dbReference type="ARBA" id="ARBA00022960"/>
    </source>
</evidence>
<evidence type="ECO:0000256" key="5">
    <source>
        <dbReference type="ARBA" id="ARBA00022984"/>
    </source>
</evidence>
<feature type="active site" description="Proton acceptor" evidence="7">
    <location>
        <position position="158"/>
    </location>
</feature>
<feature type="signal peptide" evidence="10">
    <location>
        <begin position="1"/>
        <end position="28"/>
    </location>
</feature>
<evidence type="ECO:0000256" key="6">
    <source>
        <dbReference type="ARBA" id="ARBA00023316"/>
    </source>
</evidence>
<evidence type="ECO:0000313" key="12">
    <source>
        <dbReference type="EMBL" id="KRM46461.1"/>
    </source>
</evidence>
<dbReference type="PRINTS" id="PR00725">
    <property type="entry name" value="DADACBPTASE1"/>
</dbReference>
<dbReference type="AlphaFoldDB" id="A0A0R1YVI7"/>
<feature type="chain" id="PRO_5038769848" evidence="10">
    <location>
        <begin position="29"/>
        <end position="396"/>
    </location>
</feature>
<evidence type="ECO:0000256" key="1">
    <source>
        <dbReference type="ARBA" id="ARBA00007164"/>
    </source>
</evidence>
<evidence type="ECO:0000256" key="3">
    <source>
        <dbReference type="ARBA" id="ARBA00022801"/>
    </source>
</evidence>
<keyword evidence="12" id="KW-0121">Carboxypeptidase</keyword>
<organism evidence="12 13">
    <name type="scientific">Lentilactobacillus parabuchneri DSM 5707 = NBRC 107865</name>
    <dbReference type="NCBI Taxonomy" id="1423784"/>
    <lineage>
        <taxon>Bacteria</taxon>
        <taxon>Bacillati</taxon>
        <taxon>Bacillota</taxon>
        <taxon>Bacilli</taxon>
        <taxon>Lactobacillales</taxon>
        <taxon>Lactobacillaceae</taxon>
        <taxon>Lentilactobacillus</taxon>
    </lineage>
</organism>
<keyword evidence="6" id="KW-0961">Cell wall biogenesis/degradation</keyword>
<accession>A0A0R1YVI7</accession>
<evidence type="ECO:0000256" key="10">
    <source>
        <dbReference type="SAM" id="SignalP"/>
    </source>
</evidence>
<feature type="binding site" evidence="8">
    <location>
        <position position="346"/>
    </location>
    <ligand>
        <name>substrate</name>
    </ligand>
</feature>
<evidence type="ECO:0000256" key="9">
    <source>
        <dbReference type="RuleBase" id="RU004016"/>
    </source>
</evidence>
<keyword evidence="12" id="KW-0645">Protease</keyword>
<reference evidence="12 13" key="1">
    <citation type="journal article" date="2015" name="Genome Announc.">
        <title>Expanding the biotechnology potential of lactobacilli through comparative genomics of 213 strains and associated genera.</title>
        <authorList>
            <person name="Sun Z."/>
            <person name="Harris H.M."/>
            <person name="McCann A."/>
            <person name="Guo C."/>
            <person name="Argimon S."/>
            <person name="Zhang W."/>
            <person name="Yang X."/>
            <person name="Jeffery I.B."/>
            <person name="Cooney J.C."/>
            <person name="Kagawa T.F."/>
            <person name="Liu W."/>
            <person name="Song Y."/>
            <person name="Salvetti E."/>
            <person name="Wrobel A."/>
            <person name="Rasinkangas P."/>
            <person name="Parkhill J."/>
            <person name="Rea M.C."/>
            <person name="O'Sullivan O."/>
            <person name="Ritari J."/>
            <person name="Douillard F.P."/>
            <person name="Paul Ross R."/>
            <person name="Yang R."/>
            <person name="Briner A.E."/>
            <person name="Felis G.E."/>
            <person name="de Vos W.M."/>
            <person name="Barrangou R."/>
            <person name="Klaenhammer T.R."/>
            <person name="Caufield P.W."/>
            <person name="Cui Y."/>
            <person name="Zhang H."/>
            <person name="O'Toole P.W."/>
        </authorList>
    </citation>
    <scope>NUCLEOTIDE SEQUENCE [LARGE SCALE GENOMIC DNA]</scope>
    <source>
        <strain evidence="12 13">DSM 5707</strain>
    </source>
</reference>
<dbReference type="SUPFAM" id="SSF56601">
    <property type="entry name" value="beta-lactamase/transpeptidase-like"/>
    <property type="match status" value="1"/>
</dbReference>
<gene>
    <name evidence="12" type="ORF">FC51_GL002037</name>
</gene>
<keyword evidence="5" id="KW-0573">Peptidoglycan synthesis</keyword>
<dbReference type="PANTHER" id="PTHR21581">
    <property type="entry name" value="D-ALANYL-D-ALANINE CARBOXYPEPTIDASE"/>
    <property type="match status" value="1"/>
</dbReference>
<evidence type="ECO:0000256" key="7">
    <source>
        <dbReference type="PIRSR" id="PIRSR618044-1"/>
    </source>
</evidence>
<dbReference type="GO" id="GO:0006508">
    <property type="term" value="P:proteolysis"/>
    <property type="evidence" value="ECO:0007669"/>
    <property type="project" value="InterPro"/>
</dbReference>
<feature type="active site" evidence="7">
    <location>
        <position position="219"/>
    </location>
</feature>
<dbReference type="GO" id="GO:0071555">
    <property type="term" value="P:cell wall organization"/>
    <property type="evidence" value="ECO:0007669"/>
    <property type="project" value="UniProtKB-KW"/>
</dbReference>
<dbReference type="Gene3D" id="3.40.710.10">
    <property type="entry name" value="DD-peptidase/beta-lactamase superfamily"/>
    <property type="match status" value="1"/>
</dbReference>
<dbReference type="PATRIC" id="fig|1423784.4.peg.2079"/>
<evidence type="ECO:0000256" key="8">
    <source>
        <dbReference type="PIRSR" id="PIRSR618044-2"/>
    </source>
</evidence>
<dbReference type="InterPro" id="IPR018044">
    <property type="entry name" value="Peptidase_S11"/>
</dbReference>
<dbReference type="GeneID" id="69802131"/>
<dbReference type="RefSeq" id="WP_057910776.1">
    <property type="nucleotide sequence ID" value="NZ_AZGK01000006.1"/>
</dbReference>
<feature type="active site" description="Acyl-ester intermediate" evidence="7">
    <location>
        <position position="155"/>
    </location>
</feature>
<name>A0A0R1YVI7_9LACO</name>
<evidence type="ECO:0000256" key="2">
    <source>
        <dbReference type="ARBA" id="ARBA00022729"/>
    </source>
</evidence>
<proteinExistence type="inferred from homology"/>
<dbReference type="GO" id="GO:0008360">
    <property type="term" value="P:regulation of cell shape"/>
    <property type="evidence" value="ECO:0007669"/>
    <property type="project" value="UniProtKB-KW"/>
</dbReference>
<keyword evidence="3" id="KW-0378">Hydrolase</keyword>
<evidence type="ECO:0000313" key="13">
    <source>
        <dbReference type="Proteomes" id="UP000051957"/>
    </source>
</evidence>
<comment type="caution">
    <text evidence="12">The sequence shown here is derived from an EMBL/GenBank/DDBJ whole genome shotgun (WGS) entry which is preliminary data.</text>
</comment>
<keyword evidence="2 10" id="KW-0732">Signal</keyword>
<dbReference type="GO" id="GO:0009002">
    <property type="term" value="F:serine-type D-Ala-D-Ala carboxypeptidase activity"/>
    <property type="evidence" value="ECO:0007669"/>
    <property type="project" value="InterPro"/>
</dbReference>
<keyword evidence="4" id="KW-0133">Cell shape</keyword>
<dbReference type="PANTHER" id="PTHR21581:SF11">
    <property type="entry name" value="D-ALANYL-D-ALANINE CARBOXYPEPTIDASE DACA"/>
    <property type="match status" value="1"/>
</dbReference>
<dbReference type="EMBL" id="AZGK01000006">
    <property type="protein sequence ID" value="KRM46461.1"/>
    <property type="molecule type" value="Genomic_DNA"/>
</dbReference>
<dbReference type="Proteomes" id="UP000051957">
    <property type="component" value="Unassembled WGS sequence"/>
</dbReference>
<dbReference type="GO" id="GO:0009252">
    <property type="term" value="P:peptidoglycan biosynthetic process"/>
    <property type="evidence" value="ECO:0007669"/>
    <property type="project" value="UniProtKB-KW"/>
</dbReference>
<comment type="similarity">
    <text evidence="1 9">Belongs to the peptidase S11 family.</text>
</comment>
<protein>
    <submittedName>
        <fullName evidence="12">Serine-type D-Ala-D-Ala carboxypeptidase</fullName>
    </submittedName>
</protein>
<sequence length="396" mass="43229">MKLNQFLRTALVACAAVFTIGVSLSTQAPTVSASSATYKTVATTSIKKAPYHKKSSAGAIYNASHTKKVANLKTYPYTTWYATAKVTLKHGSSKALYYKVKNASGSVSGIVWNKYVTPGKSPFGLKYAKSAVALDVNTNNNVWTKNPNTARPIASLSKLMTLYLVRQKIAQGKGTWSSKVNTSNAGLKRLGKSNVFGGFKFNHNSYTVRQLYLAGLIESSNNAAIALGQWVAGGSTPAYNKKFIGMMNNQASEWHLKHSSFVSASGMEQNSLQPYGYSIGASKNANYVSASDIAQISRHFIVDYNDILTDASVKSMKVDGQTLHNYNNLLPGRKYYQKSLKVDGLKTGYTDPAGYCFVGTGRKSGHDRIVTVVLHDENEFTETRSLMNYVYNQNLA</sequence>